<evidence type="ECO:0000313" key="3">
    <source>
        <dbReference type="Proteomes" id="UP000026960"/>
    </source>
</evidence>
<feature type="compositionally biased region" description="Basic and acidic residues" evidence="1">
    <location>
        <begin position="234"/>
        <end position="244"/>
    </location>
</feature>
<keyword evidence="3" id="KW-1185">Reference proteome</keyword>
<organism evidence="2">
    <name type="scientific">Oryza barthii</name>
    <dbReference type="NCBI Taxonomy" id="65489"/>
    <lineage>
        <taxon>Eukaryota</taxon>
        <taxon>Viridiplantae</taxon>
        <taxon>Streptophyta</taxon>
        <taxon>Embryophyta</taxon>
        <taxon>Tracheophyta</taxon>
        <taxon>Spermatophyta</taxon>
        <taxon>Magnoliopsida</taxon>
        <taxon>Liliopsida</taxon>
        <taxon>Poales</taxon>
        <taxon>Poaceae</taxon>
        <taxon>BOP clade</taxon>
        <taxon>Oryzoideae</taxon>
        <taxon>Oryzeae</taxon>
        <taxon>Oryzinae</taxon>
        <taxon>Oryza</taxon>
    </lineage>
</organism>
<proteinExistence type="predicted"/>
<dbReference type="PaxDb" id="65489-OBART02G08540.1"/>
<evidence type="ECO:0000313" key="2">
    <source>
        <dbReference type="EnsemblPlants" id="OBART02G08540.1"/>
    </source>
</evidence>
<feature type="region of interest" description="Disordered" evidence="1">
    <location>
        <begin position="223"/>
        <end position="244"/>
    </location>
</feature>
<protein>
    <submittedName>
        <fullName evidence="2">Uncharacterized protein</fullName>
    </submittedName>
</protein>
<reference evidence="2" key="1">
    <citation type="journal article" date="2009" name="Rice">
        <title>De Novo Next Generation Sequencing of Plant Genomes.</title>
        <authorList>
            <person name="Rounsley S."/>
            <person name="Marri P.R."/>
            <person name="Yu Y."/>
            <person name="He R."/>
            <person name="Sisneros N."/>
            <person name="Goicoechea J.L."/>
            <person name="Lee S.J."/>
            <person name="Angelova A."/>
            <person name="Kudrna D."/>
            <person name="Luo M."/>
            <person name="Affourtit J."/>
            <person name="Desany B."/>
            <person name="Knight J."/>
            <person name="Niazi F."/>
            <person name="Egholm M."/>
            <person name="Wing R.A."/>
        </authorList>
    </citation>
    <scope>NUCLEOTIDE SEQUENCE [LARGE SCALE GENOMIC DNA]</scope>
    <source>
        <strain evidence="2">cv. IRGC 105608</strain>
    </source>
</reference>
<sequence length="244" mass="26600">MTNLLMKNIVHTEPACIKTKTVITYSSSAPLLNTKCSTKIAHNGTRGRGRRECVQQTCTGSLSRTTSRKPVDDRKVNRSDDEVHQVTDLHLWGRVEQIGEAATVAELIKNNTVKQYAKTLEWIGKQDDVEEGLQELTNETDLANLAIPKQTCFVADHVVNSHSLPCKAWAPLWLQQSWSSLGSRDSWALPTAPAPLAAAKPAVPADALASTGRPCEQPIFVELDGTTAPCSPAPRDEHGVEQAD</sequence>
<reference evidence="2" key="2">
    <citation type="submission" date="2015-03" db="UniProtKB">
        <authorList>
            <consortium name="EnsemblPlants"/>
        </authorList>
    </citation>
    <scope>IDENTIFICATION</scope>
</reference>
<evidence type="ECO:0000256" key="1">
    <source>
        <dbReference type="SAM" id="MobiDB-lite"/>
    </source>
</evidence>
<dbReference type="Gramene" id="OBART02G08540.1">
    <property type="protein sequence ID" value="OBART02G08540.1"/>
    <property type="gene ID" value="OBART02G08540"/>
</dbReference>
<dbReference type="AlphaFoldDB" id="A0A0D3F2E5"/>
<name>A0A0D3F2E5_9ORYZ</name>
<dbReference type="Proteomes" id="UP000026960">
    <property type="component" value="Chromosome 2"/>
</dbReference>
<dbReference type="EnsemblPlants" id="OBART02G08540.1">
    <property type="protein sequence ID" value="OBART02G08540.1"/>
    <property type="gene ID" value="OBART02G08540"/>
</dbReference>
<accession>A0A0D3F2E5</accession>
<dbReference type="HOGENOM" id="CLU_091879_0_0_1"/>